<dbReference type="GeneID" id="93350990"/>
<evidence type="ECO:0000313" key="1">
    <source>
        <dbReference type="EMBL" id="SUA70387.1"/>
    </source>
</evidence>
<name>A0A378Y254_PAEPO</name>
<sequence>MLKKTVMLIIASSFLFTLAVPIYVDGHIGGFQVFATHGGA</sequence>
<gene>
    <name evidence="1" type="ORF">NCTC10343_03259</name>
</gene>
<accession>A0A378Y254</accession>
<reference evidence="1 2" key="1">
    <citation type="submission" date="2018-06" db="EMBL/GenBank/DDBJ databases">
        <authorList>
            <consortium name="Pathogen Informatics"/>
            <person name="Doyle S."/>
        </authorList>
    </citation>
    <scope>NUCLEOTIDE SEQUENCE [LARGE SCALE GENOMIC DNA]</scope>
    <source>
        <strain evidence="1 2">NCTC10343</strain>
    </source>
</reference>
<dbReference type="EMBL" id="UGSC01000001">
    <property type="protein sequence ID" value="SUA70387.1"/>
    <property type="molecule type" value="Genomic_DNA"/>
</dbReference>
<evidence type="ECO:0000313" key="2">
    <source>
        <dbReference type="Proteomes" id="UP000254400"/>
    </source>
</evidence>
<dbReference type="RefSeq" id="WP_019687782.1">
    <property type="nucleotide sequence ID" value="NZ_CP036496.1"/>
</dbReference>
<dbReference type="Proteomes" id="UP000254400">
    <property type="component" value="Unassembled WGS sequence"/>
</dbReference>
<proteinExistence type="predicted"/>
<protein>
    <submittedName>
        <fullName evidence="1">Uncharacterized protein</fullName>
    </submittedName>
</protein>
<dbReference type="AlphaFoldDB" id="A0A378Y254"/>
<organism evidence="1 2">
    <name type="scientific">Paenibacillus polymyxa</name>
    <name type="common">Bacillus polymyxa</name>
    <dbReference type="NCBI Taxonomy" id="1406"/>
    <lineage>
        <taxon>Bacteria</taxon>
        <taxon>Bacillati</taxon>
        <taxon>Bacillota</taxon>
        <taxon>Bacilli</taxon>
        <taxon>Bacillales</taxon>
        <taxon>Paenibacillaceae</taxon>
        <taxon>Paenibacillus</taxon>
    </lineage>
</organism>